<dbReference type="Gene3D" id="1.10.530.10">
    <property type="match status" value="1"/>
</dbReference>
<gene>
    <name evidence="1" type="ORF">SM1_022</name>
</gene>
<dbReference type="Proteomes" id="UP000224832">
    <property type="component" value="Segment"/>
</dbReference>
<protein>
    <submittedName>
        <fullName evidence="1">Putative lysis protein</fullName>
    </submittedName>
</protein>
<accession>A0A0U3E1L6</accession>
<dbReference type="OrthoDB" id="13971at10239"/>
<evidence type="ECO:0000313" key="2">
    <source>
        <dbReference type="Proteomes" id="UP000224832"/>
    </source>
</evidence>
<organism evidence="1 2">
    <name type="scientific">Pseudomonas phage SM1</name>
    <dbReference type="NCBI Taxonomy" id="1772332"/>
    <lineage>
        <taxon>Viruses</taxon>
        <taxon>Duplodnaviria</taxon>
        <taxon>Heunggongvirae</taxon>
        <taxon>Uroviricota</taxon>
        <taxon>Caudoviricetes</taxon>
        <taxon>Samunavirus</taxon>
        <taxon>Samunavirus SM1</taxon>
    </lineage>
</organism>
<sequence length="224" mass="25465">MAQVTAEQLRILAPGVKSVKRIDNLVQALNLAAMTCGIANTPRRLRYFLAQCAHESRDFTRVEESLYYTDPKRVVSIFKSGFDLNRNGVADADEIEFAKGYLRNPEKLANRAYANRFGNGDEASGDGWRYRGSGFIMLTFKDNFRAISRRIYKDDRLVDQPELLRNTDSFYGPAMSAGYFWMDKGLNALADADQFTRVSQIIQGDTSTVKERLDYLRRANALVF</sequence>
<dbReference type="PANTHER" id="PTHR34408">
    <property type="entry name" value="FAMILY PROTEIN, PUTATIVE-RELATED"/>
    <property type="match status" value="1"/>
</dbReference>
<dbReference type="InterPro" id="IPR023346">
    <property type="entry name" value="Lysozyme-like_dom_sf"/>
</dbReference>
<dbReference type="PANTHER" id="PTHR34408:SF1">
    <property type="entry name" value="GLYCOSYL HYDROLASE FAMILY 19 DOMAIN-CONTAINING PROTEIN HI_1415"/>
    <property type="match status" value="1"/>
</dbReference>
<evidence type="ECO:0000313" key="1">
    <source>
        <dbReference type="EMBL" id="ALT58015.1"/>
    </source>
</evidence>
<dbReference type="InterPro" id="IPR052354">
    <property type="entry name" value="Cell_Wall_Dynamics_Protein"/>
</dbReference>
<proteinExistence type="predicted"/>
<reference evidence="1 2" key="1">
    <citation type="submission" date="2015-12" db="EMBL/GenBank/DDBJ databases">
        <title>In silico genomic study of Pseudomonas phage SM1.</title>
        <authorList>
            <person name="Zawawi N.A.M."/>
            <person name="Mat-Arip Y."/>
            <person name="Wan-Jauhari W.K."/>
            <person name="Fauzi A.A."/>
            <person name="Yee F.J."/>
        </authorList>
    </citation>
    <scope>NUCLEOTIDE SEQUENCE [LARGE SCALE GENOMIC DNA]</scope>
</reference>
<dbReference type="SMR" id="A0A0U3E1L6"/>
<dbReference type="SUPFAM" id="SSF53955">
    <property type="entry name" value="Lysozyme-like"/>
    <property type="match status" value="1"/>
</dbReference>
<keyword evidence="2" id="KW-1185">Reference proteome</keyword>
<name>A0A0U3E1L6_9CAUD</name>
<dbReference type="EMBL" id="KU245542">
    <property type="protein sequence ID" value="ALT58015.1"/>
    <property type="molecule type" value="Genomic_DNA"/>
</dbReference>